<dbReference type="Pfam" id="PF07171">
    <property type="entry name" value="MlrC_C"/>
    <property type="match status" value="1"/>
</dbReference>
<feature type="domain" description="Microcystin LR degradation protein MlrC C-terminal" evidence="1">
    <location>
        <begin position="322"/>
        <end position="504"/>
    </location>
</feature>
<protein>
    <submittedName>
        <fullName evidence="3">M81 family peptidase</fullName>
    </submittedName>
</protein>
<evidence type="ECO:0000313" key="3">
    <source>
        <dbReference type="EMBL" id="HEX70432.1"/>
    </source>
</evidence>
<comment type="caution">
    <text evidence="3">The sequence shown here is derived from an EMBL/GenBank/DDBJ whole genome shotgun (WGS) entry which is preliminary data.</text>
</comment>
<reference evidence="3" key="1">
    <citation type="journal article" date="2020" name="mSystems">
        <title>Genome- and Community-Level Interaction Insights into Carbon Utilization and Element Cycling Functions of Hydrothermarchaeota in Hydrothermal Sediment.</title>
        <authorList>
            <person name="Zhou Z."/>
            <person name="Liu Y."/>
            <person name="Xu W."/>
            <person name="Pan J."/>
            <person name="Luo Z.H."/>
            <person name="Li M."/>
        </authorList>
    </citation>
    <scope>NUCLEOTIDE SEQUENCE [LARGE SCALE GENOMIC DNA]</scope>
    <source>
        <strain evidence="3">SpSt-192</strain>
    </source>
</reference>
<name>A0A7C3A7Q2_9BACT</name>
<evidence type="ECO:0000259" key="2">
    <source>
        <dbReference type="Pfam" id="PF07364"/>
    </source>
</evidence>
<accession>A0A7C3A7Q2</accession>
<feature type="domain" description="Microcystin LR degradation protein MlrC N-terminal" evidence="2">
    <location>
        <begin position="24"/>
        <end position="313"/>
    </location>
</feature>
<dbReference type="Pfam" id="PF07364">
    <property type="entry name" value="DUF1485"/>
    <property type="match status" value="1"/>
</dbReference>
<organism evidence="3">
    <name type="scientific">Thermorudis sp</name>
    <dbReference type="NCBI Taxonomy" id="1969470"/>
    <lineage>
        <taxon>Bacteria</taxon>
        <taxon>Pseudomonadati</taxon>
        <taxon>Thermomicrobiota</taxon>
        <taxon>Thermomicrobia</taxon>
        <taxon>Thermomicrobia incertae sedis</taxon>
        <taxon>Thermorudis</taxon>
    </lineage>
</organism>
<dbReference type="InterPro" id="IPR015995">
    <property type="entry name" value="MlrC_N"/>
</dbReference>
<dbReference type="InterPro" id="IPR010799">
    <property type="entry name" value="MlrC_C"/>
</dbReference>
<sequence>MIEYNPPGFRAIWPFAWSNDGVLIGFAAIHQRTNTFSRVPGTLVQDRLRLWASGREILQTFAHTRSVAGSFLASAERLGITAVPLLAVYARASGPVPSSDLQALIDRLSAQICGYSRPLDGLFLRLSGTMLTDGGVSADAWLLQRLRETVGASLPIAVFLDQVANVDAELVSQATIVAGPQQWPPVDTPARVADLLERLVATVEGRIRPVTAVHRVPLLLPLAAQRTDREPLRAIAGHVRELESRAGVVAVTCFGGFPYADVPMAGAAVVVVADRSLTRAEEIAAEVSEHLWARRSALLEPGLNIEQAVHTAMATDQGLAVIAELGDAPEAGGPGEGTTALWALLDLGAQDAALAIVVDPAAVQDAVKAGVGSDVELSVGGKTDRRHGYPIDVRGRVLRISDGTYRRRGPLDSGLIESAGSSVVIEAHGRHHGRFALILTSEPVAANDPGLLQALGVPIEELRFLVLKSAVEYLAAWEPGAVSVLPAATPGITTPDLLFFPYERIPRPIWPLDPL</sequence>
<dbReference type="AlphaFoldDB" id="A0A7C3A7Q2"/>
<gene>
    <name evidence="3" type="ORF">ENP13_04220</name>
</gene>
<evidence type="ECO:0000259" key="1">
    <source>
        <dbReference type="Pfam" id="PF07171"/>
    </source>
</evidence>
<proteinExistence type="predicted"/>
<dbReference type="EMBL" id="DSID01000330">
    <property type="protein sequence ID" value="HEX70432.1"/>
    <property type="molecule type" value="Genomic_DNA"/>
</dbReference>